<dbReference type="Gene3D" id="2.60.120.200">
    <property type="match status" value="1"/>
</dbReference>
<keyword evidence="3 6" id="KW-0326">Glycosidase</keyword>
<organism evidence="8 9">
    <name type="scientific">Dictyobacter arantiisoli</name>
    <dbReference type="NCBI Taxonomy" id="2014874"/>
    <lineage>
        <taxon>Bacteria</taxon>
        <taxon>Bacillati</taxon>
        <taxon>Chloroflexota</taxon>
        <taxon>Ktedonobacteria</taxon>
        <taxon>Ktedonobacterales</taxon>
        <taxon>Dictyobacteraceae</taxon>
        <taxon>Dictyobacter</taxon>
    </lineage>
</organism>
<dbReference type="EMBL" id="BIXY01000011">
    <property type="protein sequence ID" value="GCF07552.1"/>
    <property type="molecule type" value="Genomic_DNA"/>
</dbReference>
<keyword evidence="9" id="KW-1185">Reference proteome</keyword>
<proteinExistence type="inferred from homology"/>
<dbReference type="CDD" id="cd18617">
    <property type="entry name" value="GH43_XynB-like"/>
    <property type="match status" value="1"/>
</dbReference>
<accession>A0A5A5T825</accession>
<feature type="site" description="Important for catalytic activity, responsible for pKa modulation of the active site Glu and correct orientation of both the proton donor and substrate" evidence="5">
    <location>
        <position position="124"/>
    </location>
</feature>
<dbReference type="AlphaFoldDB" id="A0A5A5T825"/>
<dbReference type="InterPro" id="IPR051795">
    <property type="entry name" value="Glycosyl_Hydrlase_43"/>
</dbReference>
<dbReference type="SUPFAM" id="SSF49899">
    <property type="entry name" value="Concanavalin A-like lectins/glucanases"/>
    <property type="match status" value="1"/>
</dbReference>
<dbReference type="OrthoDB" id="9801455at2"/>
<sequence>MRESITYTNPVLPGFYPDPSVCRVGEDYYLVTSSFEYFPGIPLFHSRDLIHWQQIGHCLTRASQVPLAHIDSSTGIFAPTLRYHQGRFYMVTTNVTGGGNFFVWAQDPAGPWSEPIWLAQGGIDPSLCFDGEHVYLTSNGDGPEIGIYQCELDIQSGEQLTETRYIWPGTGGRYPEAPHLYHIGDYYYLLIAEGGTEYGHMATIARSHSPWGPFESCPYNPILTHRDQTMHEIQGTGHADLLQAHDGSWWLFFLAFRPHDRLYHHLGRETYLAPITWTEDGWPQVSASKTVELQMQAQALPLHCLPQESPRDDFDSEQLRFSWNHLRNPYPEDWSLSERPGWLRFYGSPLTLDSLDAPAFVGRRQQHFVCCVETLLDFSPSQEGHEAGLTVLANEQHHYEIAVLYKEGERWIIVRRRIGDLVAVVAQEPLAPGLVTLTIQATVSAYSFCYALAGQPARHLASASTRYLSTEVAGGFTGVYFGLYATSNHNGRTSPADFDWFTYHAER</sequence>
<evidence type="ECO:0000256" key="3">
    <source>
        <dbReference type="ARBA" id="ARBA00023295"/>
    </source>
</evidence>
<evidence type="ECO:0000256" key="4">
    <source>
        <dbReference type="PIRSR" id="PIRSR606710-1"/>
    </source>
</evidence>
<evidence type="ECO:0000259" key="7">
    <source>
        <dbReference type="Pfam" id="PF17851"/>
    </source>
</evidence>
<dbReference type="Proteomes" id="UP000322530">
    <property type="component" value="Unassembled WGS sequence"/>
</dbReference>
<protein>
    <submittedName>
        <fullName evidence="8">Glycoside hydrolase 43 family protein</fullName>
    </submittedName>
</protein>
<evidence type="ECO:0000256" key="1">
    <source>
        <dbReference type="ARBA" id="ARBA00009865"/>
    </source>
</evidence>
<feature type="active site" description="Proton donor" evidence="4">
    <location>
        <position position="176"/>
    </location>
</feature>
<dbReference type="InterPro" id="IPR023296">
    <property type="entry name" value="Glyco_hydro_beta-prop_sf"/>
</dbReference>
<dbReference type="InterPro" id="IPR013320">
    <property type="entry name" value="ConA-like_dom_sf"/>
</dbReference>
<dbReference type="GO" id="GO:0004553">
    <property type="term" value="F:hydrolase activity, hydrolyzing O-glycosyl compounds"/>
    <property type="evidence" value="ECO:0007669"/>
    <property type="project" value="InterPro"/>
</dbReference>
<evidence type="ECO:0000256" key="2">
    <source>
        <dbReference type="ARBA" id="ARBA00022801"/>
    </source>
</evidence>
<evidence type="ECO:0000313" key="8">
    <source>
        <dbReference type="EMBL" id="GCF07552.1"/>
    </source>
</evidence>
<feature type="active site" description="Proton acceptor" evidence="4">
    <location>
        <position position="18"/>
    </location>
</feature>
<evidence type="ECO:0000256" key="6">
    <source>
        <dbReference type="RuleBase" id="RU361187"/>
    </source>
</evidence>
<comment type="similarity">
    <text evidence="1 6">Belongs to the glycosyl hydrolase 43 family.</text>
</comment>
<gene>
    <name evidence="8" type="ORF">KDI_11160</name>
</gene>
<dbReference type="SUPFAM" id="SSF75005">
    <property type="entry name" value="Arabinanase/levansucrase/invertase"/>
    <property type="match status" value="1"/>
</dbReference>
<dbReference type="Pfam" id="PF04616">
    <property type="entry name" value="Glyco_hydro_43"/>
    <property type="match status" value="1"/>
</dbReference>
<dbReference type="InterPro" id="IPR006710">
    <property type="entry name" value="Glyco_hydro_43"/>
</dbReference>
<dbReference type="PANTHER" id="PTHR42812">
    <property type="entry name" value="BETA-XYLOSIDASE"/>
    <property type="match status" value="1"/>
</dbReference>
<dbReference type="Gene3D" id="2.115.10.20">
    <property type="entry name" value="Glycosyl hydrolase domain, family 43"/>
    <property type="match status" value="1"/>
</dbReference>
<dbReference type="Pfam" id="PF17851">
    <property type="entry name" value="GH43_C2"/>
    <property type="match status" value="1"/>
</dbReference>
<dbReference type="GO" id="GO:0005975">
    <property type="term" value="P:carbohydrate metabolic process"/>
    <property type="evidence" value="ECO:0007669"/>
    <property type="project" value="InterPro"/>
</dbReference>
<feature type="domain" description="Beta-xylosidase C-terminal Concanavalin A-like" evidence="7">
    <location>
        <begin position="311"/>
        <end position="503"/>
    </location>
</feature>
<reference evidence="8 9" key="1">
    <citation type="submission" date="2019-01" db="EMBL/GenBank/DDBJ databases">
        <title>Draft genome sequence of Dictyobacter sp. Uno17.</title>
        <authorList>
            <person name="Wang C.M."/>
            <person name="Zheng Y."/>
            <person name="Sakai Y."/>
            <person name="Abe K."/>
            <person name="Yokota A."/>
            <person name="Yabe S."/>
        </authorList>
    </citation>
    <scope>NUCLEOTIDE SEQUENCE [LARGE SCALE GENOMIC DNA]</scope>
    <source>
        <strain evidence="8 9">Uno17</strain>
    </source>
</reference>
<keyword evidence="2 6" id="KW-0378">Hydrolase</keyword>
<dbReference type="InterPro" id="IPR041542">
    <property type="entry name" value="GH43_C2"/>
</dbReference>
<evidence type="ECO:0000256" key="5">
    <source>
        <dbReference type="PIRSR" id="PIRSR606710-2"/>
    </source>
</evidence>
<dbReference type="PANTHER" id="PTHR42812:SF12">
    <property type="entry name" value="BETA-XYLOSIDASE-RELATED"/>
    <property type="match status" value="1"/>
</dbReference>
<dbReference type="RefSeq" id="WP_149400564.1">
    <property type="nucleotide sequence ID" value="NZ_BIXY01000011.1"/>
</dbReference>
<name>A0A5A5T825_9CHLR</name>
<comment type="caution">
    <text evidence="8">The sequence shown here is derived from an EMBL/GenBank/DDBJ whole genome shotgun (WGS) entry which is preliminary data.</text>
</comment>
<evidence type="ECO:0000313" key="9">
    <source>
        <dbReference type="Proteomes" id="UP000322530"/>
    </source>
</evidence>